<sequence length="46" mass="5478">MAASVQPNHNTYQRHKEEDEEECIEETRSLPYQIESIIYQISNCFC</sequence>
<feature type="compositionally biased region" description="Polar residues" evidence="1">
    <location>
        <begin position="1"/>
        <end position="11"/>
    </location>
</feature>
<accession>A0A7N0UKN3</accession>
<reference evidence="2" key="1">
    <citation type="submission" date="2021-01" db="UniProtKB">
        <authorList>
            <consortium name="EnsemblPlants"/>
        </authorList>
    </citation>
    <scope>IDENTIFICATION</scope>
</reference>
<proteinExistence type="predicted"/>
<dbReference type="AlphaFoldDB" id="A0A7N0UKN3"/>
<dbReference type="Gramene" id="Kaladp0071s0408.1.v1.1">
    <property type="protein sequence ID" value="Kaladp0071s0408.1.v1.1"/>
    <property type="gene ID" value="Kaladp0071s0408.v1.1"/>
</dbReference>
<evidence type="ECO:0000256" key="1">
    <source>
        <dbReference type="SAM" id="MobiDB-lite"/>
    </source>
</evidence>
<dbReference type="EnsemblPlants" id="Kaladp0071s0408.1.v1.1">
    <property type="protein sequence ID" value="Kaladp0071s0408.1.v1.1"/>
    <property type="gene ID" value="Kaladp0071s0408.v1.1"/>
</dbReference>
<name>A0A7N0UKN3_KALFE</name>
<protein>
    <submittedName>
        <fullName evidence="2">Uncharacterized protein</fullName>
    </submittedName>
</protein>
<keyword evidence="3" id="KW-1185">Reference proteome</keyword>
<feature type="region of interest" description="Disordered" evidence="1">
    <location>
        <begin position="1"/>
        <end position="24"/>
    </location>
</feature>
<organism evidence="2 3">
    <name type="scientific">Kalanchoe fedtschenkoi</name>
    <name type="common">Lavender scallops</name>
    <name type="synonym">South American air plant</name>
    <dbReference type="NCBI Taxonomy" id="63787"/>
    <lineage>
        <taxon>Eukaryota</taxon>
        <taxon>Viridiplantae</taxon>
        <taxon>Streptophyta</taxon>
        <taxon>Embryophyta</taxon>
        <taxon>Tracheophyta</taxon>
        <taxon>Spermatophyta</taxon>
        <taxon>Magnoliopsida</taxon>
        <taxon>eudicotyledons</taxon>
        <taxon>Gunneridae</taxon>
        <taxon>Pentapetalae</taxon>
        <taxon>Saxifragales</taxon>
        <taxon>Crassulaceae</taxon>
        <taxon>Kalanchoe</taxon>
    </lineage>
</organism>
<evidence type="ECO:0000313" key="3">
    <source>
        <dbReference type="Proteomes" id="UP000594263"/>
    </source>
</evidence>
<dbReference type="Proteomes" id="UP000594263">
    <property type="component" value="Unplaced"/>
</dbReference>
<evidence type="ECO:0000313" key="2">
    <source>
        <dbReference type="EnsemblPlants" id="Kaladp0071s0408.1.v1.1"/>
    </source>
</evidence>